<sequence>MFYVYRFRSCDLPEHIPCEAFIFGTRVFSEAYLQTLEITDADKELKRNLEAFHAGHINAVDDLNDPKLKPDVPLEPAVNALQDETDSNIDAEIVSDLADVEARALPKIVAAVPVERPLEADQRAIHTVVNKEGKTIASFVITDAMATVPDAEKAILRNIVKPDDVTDKYVEFTDTFQAPIDESVITDWDEGNELDSE</sequence>
<dbReference type="AlphaFoldDB" id="A0A6H5I2R5"/>
<evidence type="ECO:0000313" key="2">
    <source>
        <dbReference type="Proteomes" id="UP000479190"/>
    </source>
</evidence>
<name>A0A6H5I2R5_9HYME</name>
<organism evidence="1 2">
    <name type="scientific">Trichogramma brassicae</name>
    <dbReference type="NCBI Taxonomy" id="86971"/>
    <lineage>
        <taxon>Eukaryota</taxon>
        <taxon>Metazoa</taxon>
        <taxon>Ecdysozoa</taxon>
        <taxon>Arthropoda</taxon>
        <taxon>Hexapoda</taxon>
        <taxon>Insecta</taxon>
        <taxon>Pterygota</taxon>
        <taxon>Neoptera</taxon>
        <taxon>Endopterygota</taxon>
        <taxon>Hymenoptera</taxon>
        <taxon>Apocrita</taxon>
        <taxon>Proctotrupomorpha</taxon>
        <taxon>Chalcidoidea</taxon>
        <taxon>Trichogrammatidae</taxon>
        <taxon>Trichogramma</taxon>
    </lineage>
</organism>
<reference evidence="1 2" key="1">
    <citation type="submission" date="2020-02" db="EMBL/GenBank/DDBJ databases">
        <authorList>
            <person name="Ferguson B K."/>
        </authorList>
    </citation>
    <scope>NUCLEOTIDE SEQUENCE [LARGE SCALE GENOMIC DNA]</scope>
</reference>
<dbReference type="EMBL" id="CADCXV010000649">
    <property type="protein sequence ID" value="CAB0031636.1"/>
    <property type="molecule type" value="Genomic_DNA"/>
</dbReference>
<gene>
    <name evidence="1" type="ORF">TBRA_LOCUS3603</name>
</gene>
<keyword evidence="2" id="KW-1185">Reference proteome</keyword>
<accession>A0A6H5I2R5</accession>
<proteinExistence type="predicted"/>
<protein>
    <submittedName>
        <fullName evidence="1">Uncharacterized protein</fullName>
    </submittedName>
</protein>
<evidence type="ECO:0000313" key="1">
    <source>
        <dbReference type="EMBL" id="CAB0031636.1"/>
    </source>
</evidence>
<dbReference type="Proteomes" id="UP000479190">
    <property type="component" value="Unassembled WGS sequence"/>
</dbReference>